<dbReference type="Gene3D" id="2.160.20.10">
    <property type="entry name" value="Single-stranded right-handed beta-helix, Pectin lyase-like"/>
    <property type="match status" value="1"/>
</dbReference>
<evidence type="ECO:0000313" key="11">
    <source>
        <dbReference type="EMBL" id="KAJ5409022.1"/>
    </source>
</evidence>
<evidence type="ECO:0000256" key="5">
    <source>
        <dbReference type="ARBA" id="ARBA00022801"/>
    </source>
</evidence>
<keyword evidence="7 9" id="KW-0326">Glycosidase</keyword>
<evidence type="ECO:0000256" key="10">
    <source>
        <dbReference type="SAM" id="SignalP"/>
    </source>
</evidence>
<comment type="similarity">
    <text evidence="2 9">Belongs to the glycosyl hydrolase 28 family.</text>
</comment>
<keyword evidence="6" id="KW-0325">Glycoprotein</keyword>
<keyword evidence="5 9" id="KW-0378">Hydrolase</keyword>
<accession>A0A9W9W9N3</accession>
<dbReference type="GO" id="GO:0005975">
    <property type="term" value="P:carbohydrate metabolic process"/>
    <property type="evidence" value="ECO:0007669"/>
    <property type="project" value="InterPro"/>
</dbReference>
<evidence type="ECO:0000256" key="3">
    <source>
        <dbReference type="ARBA" id="ARBA00022525"/>
    </source>
</evidence>
<gene>
    <name evidence="11" type="ORF">N7509_002905</name>
</gene>
<reference evidence="11" key="1">
    <citation type="submission" date="2022-12" db="EMBL/GenBank/DDBJ databases">
        <authorList>
            <person name="Petersen C."/>
        </authorList>
    </citation>
    <scope>NUCLEOTIDE SEQUENCE</scope>
    <source>
        <strain evidence="11">IBT 29677</strain>
    </source>
</reference>
<evidence type="ECO:0000256" key="6">
    <source>
        <dbReference type="ARBA" id="ARBA00023180"/>
    </source>
</evidence>
<comment type="subcellular location">
    <subcellularLocation>
        <location evidence="1">Secreted</location>
    </subcellularLocation>
</comment>
<keyword evidence="4 10" id="KW-0732">Signal</keyword>
<keyword evidence="12" id="KW-1185">Reference proteome</keyword>
<dbReference type="PANTHER" id="PTHR31736:SF8">
    <property type="entry name" value="PUTATIVE (AFU_ORTHOLOGUE AFUA_7G06410)-RELATED"/>
    <property type="match status" value="1"/>
</dbReference>
<evidence type="ECO:0008006" key="13">
    <source>
        <dbReference type="Google" id="ProtNLM"/>
    </source>
</evidence>
<feature type="signal peptide" evidence="10">
    <location>
        <begin position="1"/>
        <end position="21"/>
    </location>
</feature>
<dbReference type="PANTHER" id="PTHR31736">
    <property type="match status" value="1"/>
</dbReference>
<name>A0A9W9W9N3_9EURO</name>
<dbReference type="InterPro" id="IPR000743">
    <property type="entry name" value="Glyco_hydro_28"/>
</dbReference>
<dbReference type="GeneID" id="81366522"/>
<evidence type="ECO:0000313" key="12">
    <source>
        <dbReference type="Proteomes" id="UP001147747"/>
    </source>
</evidence>
<dbReference type="Proteomes" id="UP001147747">
    <property type="component" value="Unassembled WGS sequence"/>
</dbReference>
<evidence type="ECO:0000256" key="1">
    <source>
        <dbReference type="ARBA" id="ARBA00004613"/>
    </source>
</evidence>
<evidence type="ECO:0000256" key="2">
    <source>
        <dbReference type="ARBA" id="ARBA00008834"/>
    </source>
</evidence>
<dbReference type="GO" id="GO:0071555">
    <property type="term" value="P:cell wall organization"/>
    <property type="evidence" value="ECO:0007669"/>
    <property type="project" value="UniProtKB-KW"/>
</dbReference>
<dbReference type="AlphaFoldDB" id="A0A9W9W9N3"/>
<sequence length="427" mass="46453">MVPSFFAIVAILACAFGFVEANPHRKSCVIKSGQSKEIDDAPAILHAFKECGQHGRVLFEPQTYYVNSVMNVSWLKDVDIEIHGTLEWSTDIMYWLNNSMEVGYQNQSTAFIIGGDNVRINGFGTGTFNGNGDDWYKWIRQQKNTSNYPGRPHALTLSHLTNSAIHGLRFLRSQMWTMSVIHSHNVVLDSIFVNNTGNSAQSSNTDGADTIYSSHIVFNNWTVYNGDDSISLKANSTDITISNCKLSNGLGIAIGSIGQYKDQFETIERVSINNIDYENTLHAFYVKTWTDDQNGYPPNGGGGGLGCTSIWRRSDESEGNGTSRGRLCSFAMHAIFWGPGVGNCTNSQFQIKNVAIKNLSGTTQSTRVASLQCSAVAPCTNITIADVDLHLANSTEANSYLCGNVMSPAGFMCTGDVCVGGSATGEC</sequence>
<proteinExistence type="inferred from homology"/>
<protein>
    <recommendedName>
        <fullName evidence="13">Endo-polygalacturonase</fullName>
    </recommendedName>
</protein>
<dbReference type="InterPro" id="IPR012334">
    <property type="entry name" value="Pectin_lyas_fold"/>
</dbReference>
<dbReference type="GO" id="GO:0005576">
    <property type="term" value="C:extracellular region"/>
    <property type="evidence" value="ECO:0007669"/>
    <property type="project" value="UniProtKB-SubCell"/>
</dbReference>
<evidence type="ECO:0000256" key="7">
    <source>
        <dbReference type="ARBA" id="ARBA00023295"/>
    </source>
</evidence>
<keyword evidence="3" id="KW-0964">Secreted</keyword>
<dbReference type="SUPFAM" id="SSF51126">
    <property type="entry name" value="Pectin lyase-like"/>
    <property type="match status" value="1"/>
</dbReference>
<keyword evidence="8" id="KW-0961">Cell wall biogenesis/degradation</keyword>
<dbReference type="RefSeq" id="XP_056493337.1">
    <property type="nucleotide sequence ID" value="XM_056627542.1"/>
</dbReference>
<evidence type="ECO:0000256" key="4">
    <source>
        <dbReference type="ARBA" id="ARBA00022729"/>
    </source>
</evidence>
<dbReference type="Pfam" id="PF00295">
    <property type="entry name" value="Glyco_hydro_28"/>
    <property type="match status" value="2"/>
</dbReference>
<comment type="caution">
    <text evidence="11">The sequence shown here is derived from an EMBL/GenBank/DDBJ whole genome shotgun (WGS) entry which is preliminary data.</text>
</comment>
<dbReference type="InterPro" id="IPR011050">
    <property type="entry name" value="Pectin_lyase_fold/virulence"/>
</dbReference>
<dbReference type="OrthoDB" id="187139at2759"/>
<dbReference type="GO" id="GO:0004650">
    <property type="term" value="F:polygalacturonase activity"/>
    <property type="evidence" value="ECO:0007669"/>
    <property type="project" value="InterPro"/>
</dbReference>
<reference evidence="11" key="2">
    <citation type="journal article" date="2023" name="IMA Fungus">
        <title>Comparative genomic study of the Penicillium genus elucidates a diverse pangenome and 15 lateral gene transfer events.</title>
        <authorList>
            <person name="Petersen C."/>
            <person name="Sorensen T."/>
            <person name="Nielsen M.R."/>
            <person name="Sondergaard T.E."/>
            <person name="Sorensen J.L."/>
            <person name="Fitzpatrick D.A."/>
            <person name="Frisvad J.C."/>
            <person name="Nielsen K.L."/>
        </authorList>
    </citation>
    <scope>NUCLEOTIDE SEQUENCE</scope>
    <source>
        <strain evidence="11">IBT 29677</strain>
    </source>
</reference>
<evidence type="ECO:0000256" key="8">
    <source>
        <dbReference type="ARBA" id="ARBA00023316"/>
    </source>
</evidence>
<evidence type="ECO:0000256" key="9">
    <source>
        <dbReference type="RuleBase" id="RU361169"/>
    </source>
</evidence>
<organism evidence="11 12">
    <name type="scientific">Penicillium cosmopolitanum</name>
    <dbReference type="NCBI Taxonomy" id="1131564"/>
    <lineage>
        <taxon>Eukaryota</taxon>
        <taxon>Fungi</taxon>
        <taxon>Dikarya</taxon>
        <taxon>Ascomycota</taxon>
        <taxon>Pezizomycotina</taxon>
        <taxon>Eurotiomycetes</taxon>
        <taxon>Eurotiomycetidae</taxon>
        <taxon>Eurotiales</taxon>
        <taxon>Aspergillaceae</taxon>
        <taxon>Penicillium</taxon>
    </lineage>
</organism>
<feature type="chain" id="PRO_5040929147" description="Endo-polygalacturonase" evidence="10">
    <location>
        <begin position="22"/>
        <end position="427"/>
    </location>
</feature>
<dbReference type="EMBL" id="JAPZBU010000004">
    <property type="protein sequence ID" value="KAJ5409022.1"/>
    <property type="molecule type" value="Genomic_DNA"/>
</dbReference>